<evidence type="ECO:0000313" key="8">
    <source>
        <dbReference type="Proteomes" id="UP001596143"/>
    </source>
</evidence>
<name>A0ABW0UBW8_9BACI</name>
<feature type="transmembrane region" description="Helical" evidence="6">
    <location>
        <begin position="281"/>
        <end position="302"/>
    </location>
</feature>
<keyword evidence="4 6" id="KW-1133">Transmembrane helix</keyword>
<dbReference type="RefSeq" id="WP_270898205.1">
    <property type="nucleotide sequence ID" value="NZ_JBHSPF010000068.1"/>
</dbReference>
<feature type="transmembrane region" description="Helical" evidence="6">
    <location>
        <begin position="323"/>
        <end position="342"/>
    </location>
</feature>
<reference evidence="8" key="1">
    <citation type="journal article" date="2019" name="Int. J. Syst. Evol. Microbiol.">
        <title>The Global Catalogue of Microorganisms (GCM) 10K type strain sequencing project: providing services to taxonomists for standard genome sequencing and annotation.</title>
        <authorList>
            <consortium name="The Broad Institute Genomics Platform"/>
            <consortium name="The Broad Institute Genome Sequencing Center for Infectious Disease"/>
            <person name="Wu L."/>
            <person name="Ma J."/>
        </authorList>
    </citation>
    <scope>NUCLEOTIDE SEQUENCE [LARGE SCALE GENOMIC DNA]</scope>
    <source>
        <strain evidence="8">CGMCC 1.15790</strain>
    </source>
</reference>
<keyword evidence="2" id="KW-1003">Cell membrane</keyword>
<keyword evidence="3 6" id="KW-0812">Transmembrane</keyword>
<feature type="transmembrane region" description="Helical" evidence="6">
    <location>
        <begin position="250"/>
        <end position="275"/>
    </location>
</feature>
<gene>
    <name evidence="7" type="primary">spoVB</name>
    <name evidence="7" type="ORF">ACFPTR_13250</name>
</gene>
<organism evidence="7 8">
    <name type="scientific">Aliibacillus thermotolerans</name>
    <dbReference type="NCBI Taxonomy" id="1834418"/>
    <lineage>
        <taxon>Bacteria</taxon>
        <taxon>Bacillati</taxon>
        <taxon>Bacillota</taxon>
        <taxon>Bacilli</taxon>
        <taxon>Bacillales</taxon>
        <taxon>Bacillaceae</taxon>
        <taxon>Aliibacillus</taxon>
    </lineage>
</organism>
<proteinExistence type="predicted"/>
<dbReference type="EMBL" id="JBHSPF010000068">
    <property type="protein sequence ID" value="MFC5629815.1"/>
    <property type="molecule type" value="Genomic_DNA"/>
</dbReference>
<dbReference type="CDD" id="cd13124">
    <property type="entry name" value="MATE_SpoVB_like"/>
    <property type="match status" value="1"/>
</dbReference>
<keyword evidence="5 6" id="KW-0472">Membrane</keyword>
<comment type="subcellular location">
    <subcellularLocation>
        <location evidence="1">Cell membrane</location>
        <topology evidence="1">Multi-pass membrane protein</topology>
    </subcellularLocation>
</comment>
<dbReference type="InterPro" id="IPR014249">
    <property type="entry name" value="Spore_V_B"/>
</dbReference>
<dbReference type="InterPro" id="IPR050833">
    <property type="entry name" value="Poly_Biosynth_Transport"/>
</dbReference>
<evidence type="ECO:0000256" key="4">
    <source>
        <dbReference type="ARBA" id="ARBA00022989"/>
    </source>
</evidence>
<feature type="transmembrane region" description="Helical" evidence="6">
    <location>
        <begin position="120"/>
        <end position="143"/>
    </location>
</feature>
<dbReference type="InterPro" id="IPR024923">
    <property type="entry name" value="PG_synth_SpoVB"/>
</dbReference>
<keyword evidence="8" id="KW-1185">Reference proteome</keyword>
<dbReference type="InterPro" id="IPR002797">
    <property type="entry name" value="Polysacc_synth"/>
</dbReference>
<evidence type="ECO:0000256" key="6">
    <source>
        <dbReference type="SAM" id="Phobius"/>
    </source>
</evidence>
<dbReference type="Pfam" id="PF01943">
    <property type="entry name" value="Polysacc_synt"/>
    <property type="match status" value="1"/>
</dbReference>
<feature type="transmembrane region" description="Helical" evidence="6">
    <location>
        <begin position="42"/>
        <end position="64"/>
    </location>
</feature>
<dbReference type="PIRSF" id="PIRSF038958">
    <property type="entry name" value="PG_synth_SpoVB"/>
    <property type="match status" value="1"/>
</dbReference>
<evidence type="ECO:0000256" key="3">
    <source>
        <dbReference type="ARBA" id="ARBA00022692"/>
    </source>
</evidence>
<evidence type="ECO:0000256" key="5">
    <source>
        <dbReference type="ARBA" id="ARBA00023136"/>
    </source>
</evidence>
<feature type="transmembrane region" description="Helical" evidence="6">
    <location>
        <begin position="477"/>
        <end position="501"/>
    </location>
</feature>
<evidence type="ECO:0000256" key="1">
    <source>
        <dbReference type="ARBA" id="ARBA00004651"/>
    </source>
</evidence>
<dbReference type="Proteomes" id="UP001596143">
    <property type="component" value="Unassembled WGS sequence"/>
</dbReference>
<feature type="transmembrane region" description="Helical" evidence="6">
    <location>
        <begin position="12"/>
        <end position="30"/>
    </location>
</feature>
<feature type="transmembrane region" description="Helical" evidence="6">
    <location>
        <begin position="155"/>
        <end position="176"/>
    </location>
</feature>
<feature type="transmembrane region" description="Helical" evidence="6">
    <location>
        <begin position="448"/>
        <end position="471"/>
    </location>
</feature>
<feature type="transmembrane region" description="Helical" evidence="6">
    <location>
        <begin position="391"/>
        <end position="410"/>
    </location>
</feature>
<accession>A0ABW0UBW8</accession>
<sequence length="515" mass="56449">MQKQTFIQGTVILIIAGLLTRGLGFINRIVTANILGAEGVGLYMMAFPALLLIITLTQLGLPVAISKFIAEADSRHDKEKMKQILVVSISVTGVLSIIFTALLMGLAPILSGYFLTDERALYPLLAITPIIPIVAISAVLRGYFQGRQNMKPPAIAQVLEQIVRITFVFICTNLLLPYGLEFAAAGAMIASVIGEMASLLYMAQTFKQTKPMKMRAAFFRTLRQGKRTFRELMEIALPSTGSRLIGSISLFFEPIIIAQSLALAGVSTAVATAQYGVLSGFVIPILTLPTFITYSFSVTLVPTVSEAALNNKYDVIQHRLRQTLRTAIVAGSFSALFLYFFAEHVMTVIYNAPETAYYLKILSLFSLFLYVQGPLQAVLQGLNLARQAMTNTLIGAMIKMIALFMLTSQPELGIEGAALAIAINMVLVTLLHFYVITKAVGFIFEGKFIFLTIIAGFISMMSTYLFVTTVLLNTSLLLTTIFSALLSGSLYMLLLSMFGVFPWDQIKRILPTNRL</sequence>
<feature type="transmembrane region" description="Helical" evidence="6">
    <location>
        <begin position="182"/>
        <end position="203"/>
    </location>
</feature>
<evidence type="ECO:0000256" key="2">
    <source>
        <dbReference type="ARBA" id="ARBA00022475"/>
    </source>
</evidence>
<feature type="transmembrane region" description="Helical" evidence="6">
    <location>
        <begin position="84"/>
        <end position="114"/>
    </location>
</feature>
<evidence type="ECO:0000313" key="7">
    <source>
        <dbReference type="EMBL" id="MFC5629815.1"/>
    </source>
</evidence>
<feature type="transmembrane region" description="Helical" evidence="6">
    <location>
        <begin position="357"/>
        <end position="379"/>
    </location>
</feature>
<feature type="transmembrane region" description="Helical" evidence="6">
    <location>
        <begin position="416"/>
        <end position="436"/>
    </location>
</feature>
<dbReference type="PANTHER" id="PTHR30250:SF24">
    <property type="entry name" value="STAGE V SPORULATION PROTEIN B"/>
    <property type="match status" value="1"/>
</dbReference>
<protein>
    <submittedName>
        <fullName evidence="7">Stage V sporulation protein B</fullName>
    </submittedName>
</protein>
<dbReference type="NCBIfam" id="TIGR02900">
    <property type="entry name" value="spore_V_B"/>
    <property type="match status" value="1"/>
</dbReference>
<dbReference type="PANTHER" id="PTHR30250">
    <property type="entry name" value="PST FAMILY PREDICTED COLANIC ACID TRANSPORTER"/>
    <property type="match status" value="1"/>
</dbReference>
<comment type="caution">
    <text evidence="7">The sequence shown here is derived from an EMBL/GenBank/DDBJ whole genome shotgun (WGS) entry which is preliminary data.</text>
</comment>